<dbReference type="EMBL" id="FOMB01000002">
    <property type="protein sequence ID" value="SFC10479.1"/>
    <property type="molecule type" value="Genomic_DNA"/>
</dbReference>
<evidence type="ECO:0000313" key="1">
    <source>
        <dbReference type="EMBL" id="KKC34847.1"/>
    </source>
</evidence>
<dbReference type="RefSeq" id="WP_046169145.1">
    <property type="nucleotide sequence ID" value="NZ_FOMB01000002.1"/>
</dbReference>
<evidence type="ECO:0008006" key="5">
    <source>
        <dbReference type="Google" id="ProtNLM"/>
    </source>
</evidence>
<dbReference type="Proteomes" id="UP000182258">
    <property type="component" value="Unassembled WGS sequence"/>
</dbReference>
<keyword evidence="3" id="KW-1185">Reference proteome</keyword>
<dbReference type="PATRIC" id="fig|728005.3.peg.4275"/>
<dbReference type="Proteomes" id="UP000033519">
    <property type="component" value="Unassembled WGS sequence"/>
</dbReference>
<evidence type="ECO:0000313" key="3">
    <source>
        <dbReference type="Proteomes" id="UP000033519"/>
    </source>
</evidence>
<dbReference type="AlphaFoldDB" id="A0A0F5Q1Q5"/>
<proteinExistence type="predicted"/>
<evidence type="ECO:0000313" key="2">
    <source>
        <dbReference type="EMBL" id="SFC10479.1"/>
    </source>
</evidence>
<accession>A0A0F5Q1Q5</accession>
<dbReference type="STRING" id="728005.SAMN04488059_102147"/>
<protein>
    <recommendedName>
        <fullName evidence="5">Bro-N domain-containing protein</fullName>
    </recommendedName>
</protein>
<name>A0A0F5Q1Q5_9HYPH</name>
<gene>
    <name evidence="2" type="ORF">SAMN04488059_102147</name>
    <name evidence="1" type="ORF">WH91_01080</name>
</gene>
<organism evidence="2 4">
    <name type="scientific">Devosia psychrophila</name>
    <dbReference type="NCBI Taxonomy" id="728005"/>
    <lineage>
        <taxon>Bacteria</taxon>
        <taxon>Pseudomonadati</taxon>
        <taxon>Pseudomonadota</taxon>
        <taxon>Alphaproteobacteria</taxon>
        <taxon>Hyphomicrobiales</taxon>
        <taxon>Devosiaceae</taxon>
        <taxon>Devosia</taxon>
    </lineage>
</organism>
<dbReference type="EMBL" id="LAPV01000009">
    <property type="protein sequence ID" value="KKC34847.1"/>
    <property type="molecule type" value="Genomic_DNA"/>
</dbReference>
<reference evidence="1 3" key="1">
    <citation type="submission" date="2015-03" db="EMBL/GenBank/DDBJ databases">
        <authorList>
            <person name="Lepp D."/>
            <person name="Hassan Y.I."/>
            <person name="Li X.-Z."/>
            <person name="Zhou T."/>
        </authorList>
    </citation>
    <scope>NUCLEOTIDE SEQUENCE [LARGE SCALE GENOMIC DNA]</scope>
    <source>
        <strain evidence="1 3">Cr7-05</strain>
    </source>
</reference>
<sequence>MTETFDLPAFIATLTKGDDYAYMPLPDEPGDQLHMCFTEQGMRKFLATSDTPRARQMEAWLENEVLPTMRNSAAFKG</sequence>
<evidence type="ECO:0000313" key="4">
    <source>
        <dbReference type="Proteomes" id="UP000182258"/>
    </source>
</evidence>
<reference evidence="2 4" key="2">
    <citation type="submission" date="2016-10" db="EMBL/GenBank/DDBJ databases">
        <authorList>
            <person name="de Groot N.N."/>
        </authorList>
    </citation>
    <scope>NUCLEOTIDE SEQUENCE [LARGE SCALE GENOMIC DNA]</scope>
    <source>
        <strain evidence="2 4">CGMCC 1.10210</strain>
    </source>
</reference>